<evidence type="ECO:0000313" key="6">
    <source>
        <dbReference type="Proteomes" id="UP001201273"/>
    </source>
</evidence>
<evidence type="ECO:0000259" key="4">
    <source>
        <dbReference type="Pfam" id="PF00294"/>
    </source>
</evidence>
<evidence type="ECO:0000256" key="1">
    <source>
        <dbReference type="ARBA" id="ARBA00010688"/>
    </source>
</evidence>
<dbReference type="InterPro" id="IPR052700">
    <property type="entry name" value="Carb_kinase_PfkB-like"/>
</dbReference>
<dbReference type="SUPFAM" id="SSF53613">
    <property type="entry name" value="Ribokinase-like"/>
    <property type="match status" value="1"/>
</dbReference>
<organism evidence="5 6">
    <name type="scientific">Motilimonas cestriensis</name>
    <dbReference type="NCBI Taxonomy" id="2742685"/>
    <lineage>
        <taxon>Bacteria</taxon>
        <taxon>Pseudomonadati</taxon>
        <taxon>Pseudomonadota</taxon>
        <taxon>Gammaproteobacteria</taxon>
        <taxon>Alteromonadales</taxon>
        <taxon>Alteromonadales genera incertae sedis</taxon>
        <taxon>Motilimonas</taxon>
    </lineage>
</organism>
<dbReference type="Pfam" id="PF00294">
    <property type="entry name" value="PfkB"/>
    <property type="match status" value="1"/>
</dbReference>
<dbReference type="InterPro" id="IPR029056">
    <property type="entry name" value="Ribokinase-like"/>
</dbReference>
<dbReference type="PROSITE" id="PS00584">
    <property type="entry name" value="PFKB_KINASES_2"/>
    <property type="match status" value="1"/>
</dbReference>
<dbReference type="EMBL" id="JAIMJA010000032">
    <property type="protein sequence ID" value="MCE2597059.1"/>
    <property type="molecule type" value="Genomic_DNA"/>
</dbReference>
<accession>A0ABS8WDE0</accession>
<protein>
    <submittedName>
        <fullName evidence="5">Sugar kinase</fullName>
    </submittedName>
</protein>
<dbReference type="PANTHER" id="PTHR43320:SF2">
    <property type="entry name" value="2-DEHYDRO-3-DEOXYGLUCONOKINASE_2-DEHYDRO-3-DEOXYGALACTONOKINASE"/>
    <property type="match status" value="1"/>
</dbReference>
<feature type="domain" description="Carbohydrate kinase PfkB" evidence="4">
    <location>
        <begin position="3"/>
        <end position="303"/>
    </location>
</feature>
<comment type="similarity">
    <text evidence="1">Belongs to the carbohydrate kinase PfkB family.</text>
</comment>
<evidence type="ECO:0000256" key="3">
    <source>
        <dbReference type="ARBA" id="ARBA00022777"/>
    </source>
</evidence>
<dbReference type="GO" id="GO:0016301">
    <property type="term" value="F:kinase activity"/>
    <property type="evidence" value="ECO:0007669"/>
    <property type="project" value="UniProtKB-KW"/>
</dbReference>
<dbReference type="Proteomes" id="UP001201273">
    <property type="component" value="Unassembled WGS sequence"/>
</dbReference>
<dbReference type="InterPro" id="IPR011611">
    <property type="entry name" value="PfkB_dom"/>
</dbReference>
<dbReference type="InterPro" id="IPR002173">
    <property type="entry name" value="Carboh/pur_kinase_PfkB_CS"/>
</dbReference>
<dbReference type="RefSeq" id="WP_233054804.1">
    <property type="nucleotide sequence ID" value="NZ_JAIMJA010000032.1"/>
</dbReference>
<reference evidence="5 6" key="1">
    <citation type="journal article" date="2022" name="Environ. Microbiol. Rep.">
        <title>Eco-phylogenetic analyses reveal divergent evolution of vitamin B12 metabolism in the marine bacterial family 'Psychromonadaceae'.</title>
        <authorList>
            <person name="Jin X."/>
            <person name="Yang Y."/>
            <person name="Cao H."/>
            <person name="Gao B."/>
            <person name="Zhao Z."/>
        </authorList>
    </citation>
    <scope>NUCLEOTIDE SEQUENCE [LARGE SCALE GENOMIC DNA]</scope>
    <source>
        <strain evidence="5 6">MKS20</strain>
    </source>
</reference>
<evidence type="ECO:0000313" key="5">
    <source>
        <dbReference type="EMBL" id="MCE2597059.1"/>
    </source>
</evidence>
<evidence type="ECO:0000256" key="2">
    <source>
        <dbReference type="ARBA" id="ARBA00022679"/>
    </source>
</evidence>
<gene>
    <name evidence="5" type="ORF">K6Y31_19990</name>
</gene>
<dbReference type="Gene3D" id="3.40.1190.20">
    <property type="match status" value="1"/>
</dbReference>
<keyword evidence="2" id="KW-0808">Transferase</keyword>
<dbReference type="CDD" id="cd01166">
    <property type="entry name" value="KdgK"/>
    <property type="match status" value="1"/>
</dbReference>
<keyword evidence="3 5" id="KW-0418">Kinase</keyword>
<keyword evidence="6" id="KW-1185">Reference proteome</keyword>
<sequence>MTTKVAVIGECMVELQQKGDLYQPSFGGDTLNTALYLARLSAPHGVSTAYLTGLGLDTFSEQMLQAWQVEHIDTQFVARLKDKLPGLYSIATDAKGERTFHYWRSDAAAKYWLREHSVASLTGLLEQFDWLYLSGVSLAILPDDSRELLFTVLKQLKAKGIKIAFDNNYRPILWPSQARAQQCYQAMLALTDLAFLTFDDEELLYGEQDEDRVIKRTLAAGVSEVVIKRGAEPCLVVTAEGVTAVPAHPVTNIVDTTAAGDSFSAGYLAARLLGVSPSAAAQAGHQLAGTVIQYSGAIIPIEAMP</sequence>
<dbReference type="PANTHER" id="PTHR43320">
    <property type="entry name" value="SUGAR KINASE"/>
    <property type="match status" value="1"/>
</dbReference>
<name>A0ABS8WDE0_9GAMM</name>
<proteinExistence type="inferred from homology"/>
<comment type="caution">
    <text evidence="5">The sequence shown here is derived from an EMBL/GenBank/DDBJ whole genome shotgun (WGS) entry which is preliminary data.</text>
</comment>